<feature type="non-terminal residue" evidence="2">
    <location>
        <position position="265"/>
    </location>
</feature>
<gene>
    <name evidence="2" type="ORF">METZ01_LOCUS249897</name>
</gene>
<evidence type="ECO:0000259" key="1">
    <source>
        <dbReference type="Pfam" id="PF12705"/>
    </source>
</evidence>
<dbReference type="InterPro" id="IPR011604">
    <property type="entry name" value="PDDEXK-like_dom_sf"/>
</dbReference>
<sequence length="265" mass="31541">MPAKKEFKNKFSWSFSRHSAFNACKRKYYYSYYGSWGGWNKDADDLSRKLYVLNKMTSLPMLAGSIVHDEVEKILKTLRYGRNADQEKSKENVIKIFKQAWSQSKNKEWEDNPKWKTNLFEHYYDQKPSDQQLLDIRDLMINSIDGFFASDSYRFIQTMSDSQWLAIEDLDFFEMYKAKLWVKLDFAIRHGDRVYIYDWKTGKVVKENEIQLAVYAIYAKQKWDIDLKLIRLFDVYLNQQIPVKVKPTDRLINSANAFIESSIAD</sequence>
<dbReference type="InterPro" id="IPR038726">
    <property type="entry name" value="PDDEXK_AddAB-type"/>
</dbReference>
<feature type="domain" description="PD-(D/E)XK endonuclease-like" evidence="1">
    <location>
        <begin position="12"/>
        <end position="236"/>
    </location>
</feature>
<name>A0A382IDN2_9ZZZZ</name>
<evidence type="ECO:0000313" key="2">
    <source>
        <dbReference type="EMBL" id="SVB97043.1"/>
    </source>
</evidence>
<dbReference type="EMBL" id="UINC01066386">
    <property type="protein sequence ID" value="SVB97043.1"/>
    <property type="molecule type" value="Genomic_DNA"/>
</dbReference>
<dbReference type="Pfam" id="PF12705">
    <property type="entry name" value="PDDEXK_1"/>
    <property type="match status" value="1"/>
</dbReference>
<proteinExistence type="predicted"/>
<dbReference type="AlphaFoldDB" id="A0A382IDN2"/>
<organism evidence="2">
    <name type="scientific">marine metagenome</name>
    <dbReference type="NCBI Taxonomy" id="408172"/>
    <lineage>
        <taxon>unclassified sequences</taxon>
        <taxon>metagenomes</taxon>
        <taxon>ecological metagenomes</taxon>
    </lineage>
</organism>
<dbReference type="Gene3D" id="3.90.320.10">
    <property type="match status" value="1"/>
</dbReference>
<protein>
    <recommendedName>
        <fullName evidence="1">PD-(D/E)XK endonuclease-like domain-containing protein</fullName>
    </recommendedName>
</protein>
<reference evidence="2" key="1">
    <citation type="submission" date="2018-05" db="EMBL/GenBank/DDBJ databases">
        <authorList>
            <person name="Lanie J.A."/>
            <person name="Ng W.-L."/>
            <person name="Kazmierczak K.M."/>
            <person name="Andrzejewski T.M."/>
            <person name="Davidsen T.M."/>
            <person name="Wayne K.J."/>
            <person name="Tettelin H."/>
            <person name="Glass J.I."/>
            <person name="Rusch D."/>
            <person name="Podicherti R."/>
            <person name="Tsui H.-C.T."/>
            <person name="Winkler M.E."/>
        </authorList>
    </citation>
    <scope>NUCLEOTIDE SEQUENCE</scope>
</reference>
<accession>A0A382IDN2</accession>